<name>A0ABU7BDR4_9TELE</name>
<proteinExistence type="predicted"/>
<organism evidence="2 3">
    <name type="scientific">Ataeniobius toweri</name>
    <dbReference type="NCBI Taxonomy" id="208326"/>
    <lineage>
        <taxon>Eukaryota</taxon>
        <taxon>Metazoa</taxon>
        <taxon>Chordata</taxon>
        <taxon>Craniata</taxon>
        <taxon>Vertebrata</taxon>
        <taxon>Euteleostomi</taxon>
        <taxon>Actinopterygii</taxon>
        <taxon>Neopterygii</taxon>
        <taxon>Teleostei</taxon>
        <taxon>Neoteleostei</taxon>
        <taxon>Acanthomorphata</taxon>
        <taxon>Ovalentaria</taxon>
        <taxon>Atherinomorphae</taxon>
        <taxon>Cyprinodontiformes</taxon>
        <taxon>Goodeidae</taxon>
        <taxon>Ataeniobius</taxon>
    </lineage>
</organism>
<comment type="caution">
    <text evidence="2">The sequence shown here is derived from an EMBL/GenBank/DDBJ whole genome shotgun (WGS) entry which is preliminary data.</text>
</comment>
<keyword evidence="1" id="KW-0472">Membrane</keyword>
<dbReference type="EMBL" id="JAHUTI010050166">
    <property type="protein sequence ID" value="MED6248404.1"/>
    <property type="molecule type" value="Genomic_DNA"/>
</dbReference>
<keyword evidence="1" id="KW-0812">Transmembrane</keyword>
<keyword evidence="1" id="KW-1133">Transmembrane helix</keyword>
<sequence length="149" mass="16342">MQNTGTGYSYSDLRIKKHMYYQVLNLGGAVMKKFLLPQKLCRDTGGSSSSWRTHKKMCPVAYSNSLVLSSNSSLHVLAAALSSFAAVNNPIQYNGPAGSDVRAEFLLHHLHQCIIITTICTFCVIVICIIPILSIVTFLVCAVYIIDLS</sequence>
<accession>A0ABU7BDR4</accession>
<evidence type="ECO:0000256" key="1">
    <source>
        <dbReference type="SAM" id="Phobius"/>
    </source>
</evidence>
<reference evidence="2 3" key="1">
    <citation type="submission" date="2021-07" db="EMBL/GenBank/DDBJ databases">
        <authorList>
            <person name="Palmer J.M."/>
        </authorList>
    </citation>
    <scope>NUCLEOTIDE SEQUENCE [LARGE SCALE GENOMIC DNA]</scope>
    <source>
        <strain evidence="2 3">AT_MEX2019</strain>
        <tissue evidence="2">Muscle</tissue>
    </source>
</reference>
<feature type="transmembrane region" description="Helical" evidence="1">
    <location>
        <begin position="113"/>
        <end position="146"/>
    </location>
</feature>
<evidence type="ECO:0000313" key="3">
    <source>
        <dbReference type="Proteomes" id="UP001345963"/>
    </source>
</evidence>
<gene>
    <name evidence="2" type="ORF">ATANTOWER_032899</name>
</gene>
<protein>
    <submittedName>
        <fullName evidence="2">Uncharacterized protein</fullName>
    </submittedName>
</protein>
<keyword evidence="3" id="KW-1185">Reference proteome</keyword>
<evidence type="ECO:0000313" key="2">
    <source>
        <dbReference type="EMBL" id="MED6248404.1"/>
    </source>
</evidence>
<dbReference type="Proteomes" id="UP001345963">
    <property type="component" value="Unassembled WGS sequence"/>
</dbReference>